<dbReference type="Gene3D" id="2.30.30.40">
    <property type="entry name" value="SH3 Domains"/>
    <property type="match status" value="1"/>
</dbReference>
<evidence type="ECO:0000256" key="8">
    <source>
        <dbReference type="SAM" id="SignalP"/>
    </source>
</evidence>
<dbReference type="SMART" id="SM00287">
    <property type="entry name" value="SH3b"/>
    <property type="match status" value="1"/>
</dbReference>
<dbReference type="NCBIfam" id="TIGR04211">
    <property type="entry name" value="SH3_and_anchor"/>
    <property type="match status" value="1"/>
</dbReference>
<evidence type="ECO:0000256" key="7">
    <source>
        <dbReference type="SAM" id="Phobius"/>
    </source>
</evidence>
<feature type="coiled-coil region" evidence="6">
    <location>
        <begin position="131"/>
        <end position="158"/>
    </location>
</feature>
<dbReference type="RefSeq" id="WP_203165236.1">
    <property type="nucleotide sequence ID" value="NZ_JAEVLS010000001.1"/>
</dbReference>
<evidence type="ECO:0000313" key="10">
    <source>
        <dbReference type="EMBL" id="MBM0103252.1"/>
    </source>
</evidence>
<name>A0ABS1WQM5_9GAMM</name>
<sequence>MKTFRATRCQLIATVSLIWATVPLVGVGQEAVPNDLPAAAPPVAQVRYVSDKLVLNVYAEPAQGTERVATIQTGDVVEELERSGNMVRVRLESGREGWVGANYLTSDEPAAVRLRELQREQKAATRGADKEKALTAEIAALKKENMTLRGQVDQLKTAATTAPPPPPANDHVQIMTANAADVVSEQTMDGSGGGGPWAWMVAVILTGALGYASGYQTLARKLRRKFGGLKVY</sequence>
<keyword evidence="4 7" id="KW-1133">Transmembrane helix</keyword>
<keyword evidence="2 7" id="KW-0812">Transmembrane</keyword>
<feature type="signal peptide" evidence="8">
    <location>
        <begin position="1"/>
        <end position="20"/>
    </location>
</feature>
<keyword evidence="3 8" id="KW-0732">Signal</keyword>
<reference evidence="10 11" key="1">
    <citation type="journal article" date="2021" name="Int. J. Syst. Evol. Microbiol.">
        <title>Steroidobacter gossypii sp. nov., isolated from soil of cotton cropping field.</title>
        <authorList>
            <person name="Huang R."/>
            <person name="Yang S."/>
            <person name="Zhen C."/>
            <person name="Liu W."/>
        </authorList>
    </citation>
    <scope>NUCLEOTIDE SEQUENCE [LARGE SCALE GENOMIC DNA]</scope>
    <source>
        <strain evidence="10 11">S1-65</strain>
    </source>
</reference>
<evidence type="ECO:0000256" key="4">
    <source>
        <dbReference type="ARBA" id="ARBA00022989"/>
    </source>
</evidence>
<dbReference type="InterPro" id="IPR003646">
    <property type="entry name" value="SH3-like_bac-type"/>
</dbReference>
<evidence type="ECO:0000256" key="2">
    <source>
        <dbReference type="ARBA" id="ARBA00022692"/>
    </source>
</evidence>
<evidence type="ECO:0000256" key="1">
    <source>
        <dbReference type="ARBA" id="ARBA00004167"/>
    </source>
</evidence>
<dbReference type="PROSITE" id="PS51781">
    <property type="entry name" value="SH3B"/>
    <property type="match status" value="1"/>
</dbReference>
<keyword evidence="5 7" id="KW-0472">Membrane</keyword>
<evidence type="ECO:0000259" key="9">
    <source>
        <dbReference type="PROSITE" id="PS51781"/>
    </source>
</evidence>
<feature type="transmembrane region" description="Helical" evidence="7">
    <location>
        <begin position="197"/>
        <end position="215"/>
    </location>
</feature>
<keyword evidence="11" id="KW-1185">Reference proteome</keyword>
<evidence type="ECO:0000313" key="11">
    <source>
        <dbReference type="Proteomes" id="UP000661077"/>
    </source>
</evidence>
<evidence type="ECO:0000256" key="5">
    <source>
        <dbReference type="ARBA" id="ARBA00023136"/>
    </source>
</evidence>
<protein>
    <submittedName>
        <fullName evidence="10">TIGR04211 family SH3 domain-containing protein</fullName>
    </submittedName>
</protein>
<comment type="caution">
    <text evidence="10">The sequence shown here is derived from an EMBL/GenBank/DDBJ whole genome shotgun (WGS) entry which is preliminary data.</text>
</comment>
<proteinExistence type="predicted"/>
<organism evidence="10 11">
    <name type="scientific">Steroidobacter gossypii</name>
    <dbReference type="NCBI Taxonomy" id="2805490"/>
    <lineage>
        <taxon>Bacteria</taxon>
        <taxon>Pseudomonadati</taxon>
        <taxon>Pseudomonadota</taxon>
        <taxon>Gammaproteobacteria</taxon>
        <taxon>Steroidobacterales</taxon>
        <taxon>Steroidobacteraceae</taxon>
        <taxon>Steroidobacter</taxon>
    </lineage>
</organism>
<gene>
    <name evidence="10" type="ORF">JM946_00785</name>
</gene>
<keyword evidence="6" id="KW-0175">Coiled coil</keyword>
<dbReference type="InterPro" id="IPR016476">
    <property type="entry name" value="SH3_dom_pro"/>
</dbReference>
<evidence type="ECO:0000256" key="3">
    <source>
        <dbReference type="ARBA" id="ARBA00022729"/>
    </source>
</evidence>
<feature type="chain" id="PRO_5047525769" evidence="8">
    <location>
        <begin position="21"/>
        <end position="232"/>
    </location>
</feature>
<dbReference type="EMBL" id="JAEVLS010000001">
    <property type="protein sequence ID" value="MBM0103252.1"/>
    <property type="molecule type" value="Genomic_DNA"/>
</dbReference>
<feature type="domain" description="SH3b" evidence="9">
    <location>
        <begin position="44"/>
        <end position="108"/>
    </location>
</feature>
<dbReference type="Pfam" id="PF08239">
    <property type="entry name" value="SH3_3"/>
    <property type="match status" value="1"/>
</dbReference>
<comment type="subcellular location">
    <subcellularLocation>
        <location evidence="1">Membrane</location>
        <topology evidence="1">Single-pass membrane protein</topology>
    </subcellularLocation>
</comment>
<dbReference type="Proteomes" id="UP000661077">
    <property type="component" value="Unassembled WGS sequence"/>
</dbReference>
<evidence type="ECO:0000256" key="6">
    <source>
        <dbReference type="SAM" id="Coils"/>
    </source>
</evidence>
<accession>A0ABS1WQM5</accession>